<gene>
    <name evidence="2" type="ORF">JQU52_12345</name>
</gene>
<organism evidence="2 3">
    <name type="scientific">Paralysiella testudinis</name>
    <dbReference type="NCBI Taxonomy" id="2809020"/>
    <lineage>
        <taxon>Bacteria</taxon>
        <taxon>Pseudomonadati</taxon>
        <taxon>Pseudomonadota</taxon>
        <taxon>Betaproteobacteria</taxon>
        <taxon>Neisseriales</taxon>
        <taxon>Neisseriaceae</taxon>
        <taxon>Paralysiella</taxon>
    </lineage>
</organism>
<dbReference type="KEGG" id="ptes:JQU52_12345"/>
<evidence type="ECO:0000313" key="3">
    <source>
        <dbReference type="Proteomes" id="UP000653156"/>
    </source>
</evidence>
<protein>
    <submittedName>
        <fullName evidence="2">Type II toxin-antitoxin system RelE/ParE family toxin</fullName>
    </submittedName>
</protein>
<evidence type="ECO:0000256" key="1">
    <source>
        <dbReference type="ARBA" id="ARBA00022649"/>
    </source>
</evidence>
<dbReference type="SUPFAM" id="SSF143011">
    <property type="entry name" value="RelE-like"/>
    <property type="match status" value="1"/>
</dbReference>
<dbReference type="RefSeq" id="WP_230338775.1">
    <property type="nucleotide sequence ID" value="NZ_CP069798.1"/>
</dbReference>
<dbReference type="AlphaFoldDB" id="A0A892ZEK3"/>
<dbReference type="Gene3D" id="3.30.2310.20">
    <property type="entry name" value="RelE-like"/>
    <property type="match status" value="1"/>
</dbReference>
<dbReference type="InterPro" id="IPR007712">
    <property type="entry name" value="RelE/ParE_toxin"/>
</dbReference>
<keyword evidence="3" id="KW-1185">Reference proteome</keyword>
<accession>A0A892ZEK3</accession>
<keyword evidence="1" id="KW-1277">Toxin-antitoxin system</keyword>
<dbReference type="InterPro" id="IPR035093">
    <property type="entry name" value="RelE/ParE_toxin_dom_sf"/>
</dbReference>
<evidence type="ECO:0000313" key="2">
    <source>
        <dbReference type="EMBL" id="QRQ81481.1"/>
    </source>
</evidence>
<dbReference type="EMBL" id="CP069798">
    <property type="protein sequence ID" value="QRQ81481.1"/>
    <property type="molecule type" value="Genomic_DNA"/>
</dbReference>
<dbReference type="Proteomes" id="UP000653156">
    <property type="component" value="Chromosome"/>
</dbReference>
<reference evidence="2" key="1">
    <citation type="submission" date="2021-02" db="EMBL/GenBank/DDBJ databases">
        <title>Neisseriaceae sp. 26B isolated from the cloaca of a Common Toad-headed Turtle (Mesoclemmys nasuta).</title>
        <authorList>
            <person name="Spergser J."/>
            <person name="Busse H.-J."/>
        </authorList>
    </citation>
    <scope>NUCLEOTIDE SEQUENCE</scope>
    <source>
        <strain evidence="2">26B</strain>
    </source>
</reference>
<name>A0A892ZEK3_9NEIS</name>
<proteinExistence type="predicted"/>
<sequence length="101" mass="11366">MFRIIYSEQASDDLAEIAAYYAGQGGLPLADNIIQRITADIQKLVYNPKITQASLIVAGFYDRIIYKLPYRALFTIDEAVNEILIVRVVHTSRVFPLSQSS</sequence>
<dbReference type="Pfam" id="PF05016">
    <property type="entry name" value="ParE_toxin"/>
    <property type="match status" value="1"/>
</dbReference>